<evidence type="ECO:0000256" key="1">
    <source>
        <dbReference type="SAM" id="Phobius"/>
    </source>
</evidence>
<feature type="transmembrane region" description="Helical" evidence="1">
    <location>
        <begin position="49"/>
        <end position="74"/>
    </location>
</feature>
<organism evidence="2 3">
    <name type="scientific">Psychromonas ingrahamii (strain DSM 17664 / CCUG 51855 / 37)</name>
    <dbReference type="NCBI Taxonomy" id="357804"/>
    <lineage>
        <taxon>Bacteria</taxon>
        <taxon>Pseudomonadati</taxon>
        <taxon>Pseudomonadota</taxon>
        <taxon>Gammaproteobacteria</taxon>
        <taxon>Alteromonadales</taxon>
        <taxon>Psychromonadaceae</taxon>
        <taxon>Psychromonas</taxon>
    </lineage>
</organism>
<dbReference type="EMBL" id="CP000510">
    <property type="protein sequence ID" value="ABM03419.1"/>
    <property type="molecule type" value="Genomic_DNA"/>
</dbReference>
<keyword evidence="1" id="KW-0472">Membrane</keyword>
<evidence type="ECO:0000313" key="2">
    <source>
        <dbReference type="EMBL" id="ABM03419.1"/>
    </source>
</evidence>
<sequence length="194" mass="21497">MQKTLLRGILNLLPLAVSVWLCWSITVALDDMGHAVLTLIGLGNQWTGSGFILIFCLLLVAGVAFSVSPIIWLYQKLEKQILRFPFFRTIYTSIKDLASLAGSDGSKAQKRQTVLFKQSNGTFIIGFVTSESIPKAVNDALPNDQWVPVLIQMSYQVAGITSLVKRSDLIYVDWPFEDAMRFMLTAGISPAKPK</sequence>
<gene>
    <name evidence="2" type="ordered locus">Ping_1622</name>
</gene>
<dbReference type="OrthoDB" id="5636623at2"/>
<dbReference type="AlphaFoldDB" id="A1SVA4"/>
<feature type="transmembrane region" description="Helical" evidence="1">
    <location>
        <begin position="12"/>
        <end position="29"/>
    </location>
</feature>
<keyword evidence="3" id="KW-1185">Reference proteome</keyword>
<name>A1SVA4_PSYIN</name>
<dbReference type="RefSeq" id="WP_011769979.1">
    <property type="nucleotide sequence ID" value="NC_008709.1"/>
</dbReference>
<evidence type="ECO:0000313" key="3">
    <source>
        <dbReference type="Proteomes" id="UP000000639"/>
    </source>
</evidence>
<dbReference type="PANTHER" id="PTHR31876">
    <property type="entry name" value="COV-LIKE PROTEIN 1"/>
    <property type="match status" value="1"/>
</dbReference>
<protein>
    <recommendedName>
        <fullName evidence="4">DUF502 domain-containing protein</fullName>
    </recommendedName>
</protein>
<dbReference type="KEGG" id="pin:Ping_1622"/>
<dbReference type="PANTHER" id="PTHR31876:SF26">
    <property type="entry name" value="PROTEIN LIKE COV 2"/>
    <property type="match status" value="1"/>
</dbReference>
<dbReference type="InterPro" id="IPR007462">
    <property type="entry name" value="COV1-like"/>
</dbReference>
<dbReference type="STRING" id="357804.Ping_1622"/>
<accession>A1SVA4</accession>
<proteinExistence type="predicted"/>
<dbReference type="Pfam" id="PF04367">
    <property type="entry name" value="DUF502"/>
    <property type="match status" value="1"/>
</dbReference>
<evidence type="ECO:0008006" key="4">
    <source>
        <dbReference type="Google" id="ProtNLM"/>
    </source>
</evidence>
<keyword evidence="1" id="KW-1133">Transmembrane helix</keyword>
<dbReference type="HOGENOM" id="CLU_068050_4_0_6"/>
<keyword evidence="1" id="KW-0812">Transmembrane</keyword>
<reference evidence="2 3" key="1">
    <citation type="submission" date="2007-01" db="EMBL/GenBank/DDBJ databases">
        <title>Complete sequence of Psychromonas ingrahamii 37.</title>
        <authorList>
            <consortium name="US DOE Joint Genome Institute"/>
            <person name="Copeland A."/>
            <person name="Lucas S."/>
            <person name="Lapidus A."/>
            <person name="Barry K."/>
            <person name="Detter J.C."/>
            <person name="Glavina del Rio T."/>
            <person name="Hammon N."/>
            <person name="Israni S."/>
            <person name="Dalin E."/>
            <person name="Tice H."/>
            <person name="Pitluck S."/>
            <person name="Thompson L.S."/>
            <person name="Brettin T."/>
            <person name="Bruce D."/>
            <person name="Han C."/>
            <person name="Tapia R."/>
            <person name="Schmutz J."/>
            <person name="Larimer F."/>
            <person name="Land M."/>
            <person name="Hauser L."/>
            <person name="Kyrpides N."/>
            <person name="Ivanova N."/>
            <person name="Staley J."/>
            <person name="Richardson P."/>
        </authorList>
    </citation>
    <scope>NUCLEOTIDE SEQUENCE [LARGE SCALE GENOMIC DNA]</scope>
    <source>
        <strain evidence="2 3">37</strain>
    </source>
</reference>
<dbReference type="eggNOG" id="COG2928">
    <property type="taxonomic scope" value="Bacteria"/>
</dbReference>
<dbReference type="Proteomes" id="UP000000639">
    <property type="component" value="Chromosome"/>
</dbReference>